<comment type="subcellular location">
    <subcellularLocation>
        <location evidence="2 14">Cytoplasm</location>
    </subcellularLocation>
</comment>
<feature type="binding site" evidence="16">
    <location>
        <position position="249"/>
    </location>
    <ligand>
        <name>Mg(2+)</name>
        <dbReference type="ChEBI" id="CHEBI:18420"/>
        <label>1</label>
    </ligand>
</feature>
<dbReference type="Proteomes" id="UP000271031">
    <property type="component" value="Unassembled WGS sequence"/>
</dbReference>
<accession>A0A3M8DR12</accession>
<evidence type="ECO:0000256" key="10">
    <source>
        <dbReference type="ARBA" id="ARBA00022960"/>
    </source>
</evidence>
<dbReference type="PANTHER" id="PTHR23132">
    <property type="entry name" value="D-ALANINE--D-ALANINE LIGASE"/>
    <property type="match status" value="1"/>
</dbReference>
<comment type="pathway">
    <text evidence="14">Cell wall biogenesis; peptidoglycan biosynthesis.</text>
</comment>
<protein>
    <recommendedName>
        <fullName evidence="14">D-alanine--D-alanine ligase</fullName>
        <ecNumber evidence="14">6.3.2.4</ecNumber>
    </recommendedName>
    <alternativeName>
        <fullName evidence="14">D-Ala-D-Ala ligase</fullName>
    </alternativeName>
    <alternativeName>
        <fullName evidence="14">D-alanylalanine synthetase</fullName>
    </alternativeName>
</protein>
<feature type="active site" evidence="15">
    <location>
        <position position="272"/>
    </location>
</feature>
<comment type="caution">
    <text evidence="19">The sequence shown here is derived from an EMBL/GenBank/DDBJ whole genome shotgun (WGS) entry which is preliminary data.</text>
</comment>
<dbReference type="InterPro" id="IPR011095">
    <property type="entry name" value="Dala_Dala_lig_C"/>
</dbReference>
<dbReference type="EMBL" id="RHHQ01000007">
    <property type="protein sequence ID" value="RNB90404.1"/>
    <property type="molecule type" value="Genomic_DNA"/>
</dbReference>
<dbReference type="FunFam" id="3.40.50.20:FF:000031">
    <property type="entry name" value="D-alanine--D-alanine ligase"/>
    <property type="match status" value="1"/>
</dbReference>
<organism evidence="19 20">
    <name type="scientific">Brevibacillus fluminis</name>
    <dbReference type="NCBI Taxonomy" id="511487"/>
    <lineage>
        <taxon>Bacteria</taxon>
        <taxon>Bacillati</taxon>
        <taxon>Bacillota</taxon>
        <taxon>Bacilli</taxon>
        <taxon>Bacillales</taxon>
        <taxon>Paenibacillaceae</taxon>
        <taxon>Brevibacillus</taxon>
    </lineage>
</organism>
<dbReference type="GO" id="GO:0008716">
    <property type="term" value="F:D-alanine-D-alanine ligase activity"/>
    <property type="evidence" value="ECO:0007669"/>
    <property type="project" value="UniProtKB-UniRule"/>
</dbReference>
<dbReference type="PANTHER" id="PTHR23132:SF23">
    <property type="entry name" value="D-ALANINE--D-ALANINE LIGASE B"/>
    <property type="match status" value="1"/>
</dbReference>
<dbReference type="UniPathway" id="UPA00219"/>
<evidence type="ECO:0000256" key="9">
    <source>
        <dbReference type="ARBA" id="ARBA00022842"/>
    </source>
</evidence>
<evidence type="ECO:0000256" key="4">
    <source>
        <dbReference type="ARBA" id="ARBA00022490"/>
    </source>
</evidence>
<evidence type="ECO:0000256" key="3">
    <source>
        <dbReference type="ARBA" id="ARBA00010871"/>
    </source>
</evidence>
<dbReference type="InterPro" id="IPR013815">
    <property type="entry name" value="ATP_grasp_subdomain_1"/>
</dbReference>
<dbReference type="AlphaFoldDB" id="A0A3M8DR12"/>
<comment type="cofactor">
    <cofactor evidence="1">
        <name>Mn(2+)</name>
        <dbReference type="ChEBI" id="CHEBI:29035"/>
    </cofactor>
</comment>
<comment type="function">
    <text evidence="14">Cell wall formation.</text>
</comment>
<dbReference type="InterPro" id="IPR016185">
    <property type="entry name" value="PreATP-grasp_dom_sf"/>
</dbReference>
<comment type="catalytic activity">
    <reaction evidence="14">
        <text>2 D-alanine + ATP = D-alanyl-D-alanine + ADP + phosphate + H(+)</text>
        <dbReference type="Rhea" id="RHEA:11224"/>
        <dbReference type="ChEBI" id="CHEBI:15378"/>
        <dbReference type="ChEBI" id="CHEBI:30616"/>
        <dbReference type="ChEBI" id="CHEBI:43474"/>
        <dbReference type="ChEBI" id="CHEBI:57416"/>
        <dbReference type="ChEBI" id="CHEBI:57822"/>
        <dbReference type="ChEBI" id="CHEBI:456216"/>
        <dbReference type="EC" id="6.3.2.4"/>
    </reaction>
</comment>
<dbReference type="SUPFAM" id="SSF52440">
    <property type="entry name" value="PreATP-grasp domain"/>
    <property type="match status" value="1"/>
</dbReference>
<evidence type="ECO:0000256" key="11">
    <source>
        <dbReference type="ARBA" id="ARBA00022984"/>
    </source>
</evidence>
<feature type="binding site" evidence="16">
    <location>
        <position position="261"/>
    </location>
    <ligand>
        <name>Mg(2+)</name>
        <dbReference type="ChEBI" id="CHEBI:18420"/>
        <label>2</label>
    </ligand>
</feature>
<dbReference type="PROSITE" id="PS00844">
    <property type="entry name" value="DALA_DALA_LIGASE_2"/>
    <property type="match status" value="1"/>
</dbReference>
<dbReference type="InterPro" id="IPR000291">
    <property type="entry name" value="D-Ala_lig_Van_CS"/>
</dbReference>
<evidence type="ECO:0000256" key="2">
    <source>
        <dbReference type="ARBA" id="ARBA00004496"/>
    </source>
</evidence>
<keyword evidence="13 14" id="KW-0961">Cell wall biogenesis/degradation</keyword>
<sequence length="310" mass="34175">MKIGVIMGGISSERQVSLQTGQEMINHLDRSRYEIVPIVIEQRADLIEQVQQAGIDLALLALHGQYGEDGTVQGALETLGIPYTGSGVLASSLCMNKQLSKMLLKAAGVHTPEGFYWQGEYEPQAVEQLGYPVIVKPNMGGSSIGIQLVHNEKELLPAVQEARRLDQAILIERYLKGTEITCSILDGEVLPIIGIRSAHSEWFDYKAKYENGGAEEKVIQLPPVTLQRVREAALASYRLLQCKVYARVDMILCQDVPYVLEVNTLPGMTANSLLPKSAAAAGITFTQLLDRIITSSLRERKQEWGMVQNV</sequence>
<dbReference type="PIRSF" id="PIRSF039102">
    <property type="entry name" value="Ddl/VanB"/>
    <property type="match status" value="1"/>
</dbReference>
<feature type="binding site" evidence="16">
    <location>
        <position position="261"/>
    </location>
    <ligand>
        <name>Mg(2+)</name>
        <dbReference type="ChEBI" id="CHEBI:18420"/>
        <label>1</label>
    </ligand>
</feature>
<dbReference type="HAMAP" id="MF_00047">
    <property type="entry name" value="Dala_Dala_lig"/>
    <property type="match status" value="1"/>
</dbReference>
<feature type="domain" description="ATP-grasp" evidence="18">
    <location>
        <begin position="101"/>
        <end position="294"/>
    </location>
</feature>
<feature type="active site" evidence="15">
    <location>
        <position position="142"/>
    </location>
</feature>
<dbReference type="GO" id="GO:0009252">
    <property type="term" value="P:peptidoglycan biosynthetic process"/>
    <property type="evidence" value="ECO:0007669"/>
    <property type="project" value="UniProtKB-UniRule"/>
</dbReference>
<evidence type="ECO:0000256" key="8">
    <source>
        <dbReference type="ARBA" id="ARBA00022840"/>
    </source>
</evidence>
<evidence type="ECO:0000256" key="13">
    <source>
        <dbReference type="ARBA" id="ARBA00023316"/>
    </source>
</evidence>
<evidence type="ECO:0000256" key="5">
    <source>
        <dbReference type="ARBA" id="ARBA00022598"/>
    </source>
</evidence>
<dbReference type="Gene3D" id="3.40.50.20">
    <property type="match status" value="1"/>
</dbReference>
<dbReference type="GO" id="GO:0008360">
    <property type="term" value="P:regulation of cell shape"/>
    <property type="evidence" value="ECO:0007669"/>
    <property type="project" value="UniProtKB-KW"/>
</dbReference>
<dbReference type="GO" id="GO:0005737">
    <property type="term" value="C:cytoplasm"/>
    <property type="evidence" value="ECO:0007669"/>
    <property type="project" value="UniProtKB-SubCell"/>
</dbReference>
<dbReference type="NCBIfam" id="NF002378">
    <property type="entry name" value="PRK01372.1"/>
    <property type="match status" value="1"/>
</dbReference>
<gene>
    <name evidence="14" type="primary">ddl</name>
    <name evidence="19" type="ORF">EDM56_07780</name>
</gene>
<dbReference type="GO" id="GO:0005524">
    <property type="term" value="F:ATP binding"/>
    <property type="evidence" value="ECO:0007669"/>
    <property type="project" value="UniProtKB-UniRule"/>
</dbReference>
<evidence type="ECO:0000256" key="16">
    <source>
        <dbReference type="PIRSR" id="PIRSR039102-3"/>
    </source>
</evidence>
<dbReference type="Gene3D" id="3.30.470.20">
    <property type="entry name" value="ATP-grasp fold, B domain"/>
    <property type="match status" value="1"/>
</dbReference>
<evidence type="ECO:0000256" key="7">
    <source>
        <dbReference type="ARBA" id="ARBA00022741"/>
    </source>
</evidence>
<dbReference type="GO" id="GO:0046872">
    <property type="term" value="F:metal ion binding"/>
    <property type="evidence" value="ECO:0007669"/>
    <property type="project" value="UniProtKB-KW"/>
</dbReference>
<dbReference type="SUPFAM" id="SSF56059">
    <property type="entry name" value="Glutathione synthetase ATP-binding domain-like"/>
    <property type="match status" value="1"/>
</dbReference>
<keyword evidence="6 16" id="KW-0479">Metal-binding</keyword>
<evidence type="ECO:0000256" key="6">
    <source>
        <dbReference type="ARBA" id="ARBA00022723"/>
    </source>
</evidence>
<keyword evidence="11 14" id="KW-0573">Peptidoglycan synthesis</keyword>
<evidence type="ECO:0000256" key="17">
    <source>
        <dbReference type="PROSITE-ProRule" id="PRU00409"/>
    </source>
</evidence>
<keyword evidence="5 14" id="KW-0436">Ligase</keyword>
<dbReference type="InterPro" id="IPR011127">
    <property type="entry name" value="Dala_Dala_lig_N"/>
</dbReference>
<evidence type="ECO:0000259" key="18">
    <source>
        <dbReference type="PROSITE" id="PS50975"/>
    </source>
</evidence>
<dbReference type="PROSITE" id="PS00843">
    <property type="entry name" value="DALA_DALA_LIGASE_1"/>
    <property type="match status" value="1"/>
</dbReference>
<keyword evidence="8 17" id="KW-0067">ATP-binding</keyword>
<comment type="similarity">
    <text evidence="3 14">Belongs to the D-alanine--D-alanine ligase family.</text>
</comment>
<feature type="binding site" evidence="16">
    <location>
        <position position="263"/>
    </location>
    <ligand>
        <name>Mg(2+)</name>
        <dbReference type="ChEBI" id="CHEBI:18420"/>
        <label>2</label>
    </ligand>
</feature>
<dbReference type="EC" id="6.3.2.4" evidence="14"/>
<dbReference type="Pfam" id="PF01820">
    <property type="entry name" value="Dala_Dala_lig_N"/>
    <property type="match status" value="2"/>
</dbReference>
<proteinExistence type="inferred from homology"/>
<dbReference type="PROSITE" id="PS50975">
    <property type="entry name" value="ATP_GRASP"/>
    <property type="match status" value="1"/>
</dbReference>
<dbReference type="InterPro" id="IPR011761">
    <property type="entry name" value="ATP-grasp"/>
</dbReference>
<evidence type="ECO:0000256" key="15">
    <source>
        <dbReference type="PIRSR" id="PIRSR039102-1"/>
    </source>
</evidence>
<keyword evidence="12 16" id="KW-0464">Manganese</keyword>
<keyword evidence="9 16" id="KW-0460">Magnesium</keyword>
<keyword evidence="20" id="KW-1185">Reference proteome</keyword>
<dbReference type="RefSeq" id="WP_122917330.1">
    <property type="nucleotide sequence ID" value="NZ_RHHQ01000007.1"/>
</dbReference>
<evidence type="ECO:0000313" key="19">
    <source>
        <dbReference type="EMBL" id="RNB90404.1"/>
    </source>
</evidence>
<dbReference type="OrthoDB" id="9813261at2"/>
<dbReference type="Gene3D" id="3.30.1490.20">
    <property type="entry name" value="ATP-grasp fold, A domain"/>
    <property type="match status" value="1"/>
</dbReference>
<dbReference type="InterPro" id="IPR005905">
    <property type="entry name" value="D_ala_D_ala"/>
</dbReference>
<feature type="active site" evidence="15">
    <location>
        <position position="13"/>
    </location>
</feature>
<dbReference type="Pfam" id="PF07478">
    <property type="entry name" value="Dala_Dala_lig_C"/>
    <property type="match status" value="1"/>
</dbReference>
<dbReference type="GO" id="GO:0071555">
    <property type="term" value="P:cell wall organization"/>
    <property type="evidence" value="ECO:0007669"/>
    <property type="project" value="UniProtKB-KW"/>
</dbReference>
<evidence type="ECO:0000256" key="14">
    <source>
        <dbReference type="HAMAP-Rule" id="MF_00047"/>
    </source>
</evidence>
<keyword evidence="10 14" id="KW-0133">Cell shape</keyword>
<evidence type="ECO:0000256" key="12">
    <source>
        <dbReference type="ARBA" id="ARBA00023211"/>
    </source>
</evidence>
<dbReference type="NCBIfam" id="TIGR01205">
    <property type="entry name" value="D_ala_D_alaTIGR"/>
    <property type="match status" value="1"/>
</dbReference>
<keyword evidence="4 14" id="KW-0963">Cytoplasm</keyword>
<comment type="cofactor">
    <cofactor evidence="16">
        <name>Mg(2+)</name>
        <dbReference type="ChEBI" id="CHEBI:18420"/>
    </cofactor>
    <cofactor evidence="16">
        <name>Mn(2+)</name>
        <dbReference type="ChEBI" id="CHEBI:29035"/>
    </cofactor>
    <text evidence="16">Binds 2 magnesium or manganese ions per subunit.</text>
</comment>
<evidence type="ECO:0000256" key="1">
    <source>
        <dbReference type="ARBA" id="ARBA00001936"/>
    </source>
</evidence>
<reference evidence="19 20" key="1">
    <citation type="submission" date="2018-10" db="EMBL/GenBank/DDBJ databases">
        <title>Phylogenomics of Brevibacillus.</title>
        <authorList>
            <person name="Dunlap C."/>
        </authorList>
    </citation>
    <scope>NUCLEOTIDE SEQUENCE [LARGE SCALE GENOMIC DNA]</scope>
    <source>
        <strain evidence="19 20">JCM 15716</strain>
    </source>
</reference>
<keyword evidence="7 17" id="KW-0547">Nucleotide-binding</keyword>
<name>A0A3M8DR12_9BACL</name>
<evidence type="ECO:0000313" key="20">
    <source>
        <dbReference type="Proteomes" id="UP000271031"/>
    </source>
</evidence>